<organism evidence="1 2">
    <name type="scientific">Deinococcus cavernae</name>
    <dbReference type="NCBI Taxonomy" id="2320857"/>
    <lineage>
        <taxon>Bacteria</taxon>
        <taxon>Thermotogati</taxon>
        <taxon>Deinococcota</taxon>
        <taxon>Deinococci</taxon>
        <taxon>Deinococcales</taxon>
        <taxon>Deinococcaceae</taxon>
        <taxon>Deinococcus</taxon>
    </lineage>
</organism>
<keyword evidence="2" id="KW-1185">Reference proteome</keyword>
<evidence type="ECO:0000313" key="1">
    <source>
        <dbReference type="EMBL" id="RJF71545.1"/>
    </source>
</evidence>
<evidence type="ECO:0000313" key="2">
    <source>
        <dbReference type="Proteomes" id="UP000286287"/>
    </source>
</evidence>
<accession>A0A418V691</accession>
<sequence>MGAFAALLAGGAAAQNKYAGPQAVIYIGDNWCYGGYCGWGTTATFESSLNQALMNSGYVLAVRKPEGAGLNLRAGVTGYGSSGGLCLPIVGCVNGRTVNAALELTDARSGAVVYNDTCQGNSTGYSSWGYYWVGSVSVNSDDDKAAADCAAKLVEKLTASPTLKTYLTQTPGTPVNAAPLATAVPTPAPAVNVGQASQPVTMLEGALKNLAFTDMNALFTSDPYNPVKVKELNAAASSATLTAAAQVKLSVTPGENAGAYQLLGVTYTLPGGQEKFVQLAVTGDASLNTRGGLKILYLSAFNPLRSSTPALDGLSRNVETLLNDLHTALGLPGLQ</sequence>
<comment type="caution">
    <text evidence="1">The sequence shown here is derived from an EMBL/GenBank/DDBJ whole genome shotgun (WGS) entry which is preliminary data.</text>
</comment>
<gene>
    <name evidence="1" type="ORF">D3875_08145</name>
</gene>
<protein>
    <submittedName>
        <fullName evidence="1">Uncharacterized protein</fullName>
    </submittedName>
</protein>
<name>A0A418V691_9DEIO</name>
<dbReference type="EMBL" id="QYUJ01000014">
    <property type="protein sequence ID" value="RJF71545.1"/>
    <property type="molecule type" value="Genomic_DNA"/>
</dbReference>
<reference evidence="1 2" key="1">
    <citation type="submission" date="2018-09" db="EMBL/GenBank/DDBJ databases">
        <authorList>
            <person name="Zhu H."/>
        </authorList>
    </citation>
    <scope>NUCLEOTIDE SEQUENCE [LARGE SCALE GENOMIC DNA]</scope>
    <source>
        <strain evidence="1 2">K2S05-167</strain>
    </source>
</reference>
<dbReference type="Proteomes" id="UP000286287">
    <property type="component" value="Unassembled WGS sequence"/>
</dbReference>
<dbReference type="AlphaFoldDB" id="A0A418V691"/>
<proteinExistence type="predicted"/>